<evidence type="ECO:0000313" key="2">
    <source>
        <dbReference type="EMBL" id="SLN61035.1"/>
    </source>
</evidence>
<dbReference type="PANTHER" id="PTHR43471">
    <property type="entry name" value="ABC TRANSPORTER PERMEASE"/>
    <property type="match status" value="1"/>
</dbReference>
<feature type="transmembrane region" description="Helical" evidence="1">
    <location>
        <begin position="141"/>
        <end position="162"/>
    </location>
</feature>
<dbReference type="PANTHER" id="PTHR43471:SF1">
    <property type="entry name" value="ABC TRANSPORTER PERMEASE PROTEIN NOSY-RELATED"/>
    <property type="match status" value="1"/>
</dbReference>
<keyword evidence="1" id="KW-0472">Membrane</keyword>
<dbReference type="EMBL" id="FWFR01000002">
    <property type="protein sequence ID" value="SLN61035.1"/>
    <property type="molecule type" value="Genomic_DNA"/>
</dbReference>
<dbReference type="Pfam" id="PF12679">
    <property type="entry name" value="ABC2_membrane_2"/>
    <property type="match status" value="1"/>
</dbReference>
<dbReference type="GO" id="GO:0140359">
    <property type="term" value="F:ABC-type transporter activity"/>
    <property type="evidence" value="ECO:0007669"/>
    <property type="project" value="InterPro"/>
</dbReference>
<dbReference type="OrthoDB" id="9805862at2"/>
<protein>
    <submittedName>
        <fullName evidence="2">ABC-2 family transporter protein</fullName>
    </submittedName>
</protein>
<evidence type="ECO:0000313" key="3">
    <source>
        <dbReference type="Proteomes" id="UP000193200"/>
    </source>
</evidence>
<keyword evidence="1" id="KW-0812">Transmembrane</keyword>
<dbReference type="Proteomes" id="UP000193200">
    <property type="component" value="Unassembled WGS sequence"/>
</dbReference>
<organism evidence="2 3">
    <name type="scientific">Oceanibacterium hippocampi</name>
    <dbReference type="NCBI Taxonomy" id="745714"/>
    <lineage>
        <taxon>Bacteria</taxon>
        <taxon>Pseudomonadati</taxon>
        <taxon>Pseudomonadota</taxon>
        <taxon>Alphaproteobacteria</taxon>
        <taxon>Sneathiellales</taxon>
        <taxon>Sneathiellaceae</taxon>
        <taxon>Oceanibacterium</taxon>
    </lineage>
</organism>
<accession>A0A1Y5TD71</accession>
<feature type="transmembrane region" description="Helical" evidence="1">
    <location>
        <begin position="54"/>
        <end position="75"/>
    </location>
</feature>
<keyword evidence="3" id="KW-1185">Reference proteome</keyword>
<sequence length="273" mass="27925">MTSILALAASEFRIALRNRWVAIAIVMMTLFAVVLTVAGTAATGTLGVDRLTVTVASLISLGVYLLPLLALLLSFDAVAGECERGTLALMLTYPVGRAEILAGKFIAHLGILALAATIGFGTAAAIALIADPEASVGLPALFRLFWTAPVLGAAFLGIGYALSAVARRPGAAAGLAIAVWLVVVVLYDIALLAAIVTDGGGTFTVDFFPWLLAANPADAFRLFNLAASEATALASGVDGAAASMPPAATLVAILAWPLLALAFAHLVFRRVTP</sequence>
<evidence type="ECO:0000256" key="1">
    <source>
        <dbReference type="SAM" id="Phobius"/>
    </source>
</evidence>
<keyword evidence="1" id="KW-1133">Transmembrane helix</keyword>
<feature type="transmembrane region" description="Helical" evidence="1">
    <location>
        <begin position="105"/>
        <end position="129"/>
    </location>
</feature>
<dbReference type="InParanoid" id="A0A1Y5TD71"/>
<feature type="transmembrane region" description="Helical" evidence="1">
    <location>
        <begin position="20"/>
        <end position="42"/>
    </location>
</feature>
<dbReference type="GO" id="GO:0005886">
    <property type="term" value="C:plasma membrane"/>
    <property type="evidence" value="ECO:0007669"/>
    <property type="project" value="UniProtKB-SubCell"/>
</dbReference>
<proteinExistence type="predicted"/>
<feature type="transmembrane region" description="Helical" evidence="1">
    <location>
        <begin position="247"/>
        <end position="268"/>
    </location>
</feature>
<name>A0A1Y5TD71_9PROT</name>
<gene>
    <name evidence="2" type="ORF">OCH7691_02699</name>
</gene>
<dbReference type="AlphaFoldDB" id="A0A1Y5TD71"/>
<dbReference type="RefSeq" id="WP_085884023.1">
    <property type="nucleotide sequence ID" value="NZ_FWFR01000002.1"/>
</dbReference>
<feature type="transmembrane region" description="Helical" evidence="1">
    <location>
        <begin position="174"/>
        <end position="196"/>
    </location>
</feature>
<reference evidence="2 3" key="1">
    <citation type="submission" date="2017-03" db="EMBL/GenBank/DDBJ databases">
        <authorList>
            <person name="Afonso C.L."/>
            <person name="Miller P.J."/>
            <person name="Scott M.A."/>
            <person name="Spackman E."/>
            <person name="Goraichik I."/>
            <person name="Dimitrov K.M."/>
            <person name="Suarez D.L."/>
            <person name="Swayne D.E."/>
        </authorList>
    </citation>
    <scope>NUCLEOTIDE SEQUENCE [LARGE SCALE GENOMIC DNA]</scope>
    <source>
        <strain evidence="2 3">CECT 7691</strain>
    </source>
</reference>